<accession>A0A826HWW2</accession>
<evidence type="ECO:0000313" key="1">
    <source>
        <dbReference type="EMBL" id="EEQ65864.2"/>
    </source>
</evidence>
<gene>
    <name evidence="1" type="ORF">LBPG_01313</name>
</gene>
<dbReference type="NCBIfam" id="TIGR03578">
    <property type="entry name" value="EF_0831"/>
    <property type="match status" value="1"/>
</dbReference>
<name>A0A826HWW2_LACPA</name>
<evidence type="ECO:0008006" key="3">
    <source>
        <dbReference type="Google" id="ProtNLM"/>
    </source>
</evidence>
<dbReference type="Proteomes" id="UP000015927">
    <property type="component" value="Chromosome"/>
</dbReference>
<dbReference type="AlphaFoldDB" id="A0A826HWW2"/>
<organism evidence="1 2">
    <name type="scientific">Lacticaseibacillus paracasei subsp. paracasei 8700:2</name>
    <dbReference type="NCBI Taxonomy" id="537973"/>
    <lineage>
        <taxon>Bacteria</taxon>
        <taxon>Bacillati</taxon>
        <taxon>Bacillota</taxon>
        <taxon>Bacilli</taxon>
        <taxon>Lactobacillales</taxon>
        <taxon>Lactobacillaceae</taxon>
        <taxon>Lacticaseibacillus</taxon>
    </lineage>
</organism>
<dbReference type="InterPro" id="IPR020037">
    <property type="entry name" value="DUF4312"/>
</dbReference>
<protein>
    <recommendedName>
        <fullName evidence="3">Cytoplasmic protein</fullName>
    </recommendedName>
</protein>
<sequence length="125" mass="13883">MIQMTVVNETKRQVLTVSGKGETKQQAFAAAFSDIQKQLIDNGDEAILRIVPEKVEPLKLIKSSYTEKFLFFFFKRTRTTYAVTLAVTVAITAIDLGALTFEDVTAPSPDALSLPNLKNMLKDVK</sequence>
<evidence type="ECO:0000313" key="2">
    <source>
        <dbReference type="Proteomes" id="UP000015927"/>
    </source>
</evidence>
<dbReference type="EMBL" id="CP002391">
    <property type="protein sequence ID" value="EEQ65864.2"/>
    <property type="molecule type" value="Genomic_DNA"/>
</dbReference>
<reference evidence="1 2" key="1">
    <citation type="submission" date="2010-12" db="EMBL/GenBank/DDBJ databases">
        <title>The Genome Sequence of Lactobacillus paracasei subsp. paracasei strain 8700:2.</title>
        <authorList>
            <consortium name="The Broad Institute Genome Sequencing Platform"/>
            <person name="Ward D."/>
            <person name="Earl A."/>
            <person name="Feldgarden M."/>
            <person name="Young S.K."/>
            <person name="Gargeya S."/>
            <person name="Zeng Q."/>
            <person name="Alvarado L."/>
            <person name="Berlin A."/>
            <person name="Bochicchio J."/>
            <person name="Chapman S.B."/>
            <person name="Chen Z."/>
            <person name="Freedman E."/>
            <person name="Gellesch M."/>
            <person name="Goldberg J."/>
            <person name="Griggs A."/>
            <person name="Gujja S."/>
            <person name="Heilman E."/>
            <person name="Heiman D."/>
            <person name="Howarth C."/>
            <person name="Mehta T."/>
            <person name="Neiman D."/>
            <person name="Pearson M."/>
            <person name="Roberts A."/>
            <person name="Saif S."/>
            <person name="Shea T."/>
            <person name="Shenoy N."/>
            <person name="Sisk P."/>
            <person name="Stolte C."/>
            <person name="Sykes S."/>
            <person name="White J."/>
            <person name="Yandava C."/>
            <person name="Saulnier D."/>
            <person name="Haas B."/>
            <person name="Nusbaum C."/>
            <person name="Birren B."/>
        </authorList>
    </citation>
    <scope>NUCLEOTIDE SEQUENCE [LARGE SCALE GENOMIC DNA]</scope>
    <source>
        <strain evidence="1 2">8700:2</strain>
    </source>
</reference>
<dbReference type="Pfam" id="PF14189">
    <property type="entry name" value="DUF4312"/>
    <property type="match status" value="1"/>
</dbReference>
<proteinExistence type="predicted"/>
<dbReference type="KEGG" id="lpi:LBPG_01313"/>